<feature type="active site" description="Proton acceptor" evidence="3">
    <location>
        <position position="75"/>
    </location>
</feature>
<dbReference type="PANTHER" id="PTHR43213">
    <property type="entry name" value="BIFUNCTIONAL DTTP/UTP PYROPHOSPHATASE/METHYLTRANSFERASE PROTEIN-RELATED"/>
    <property type="match status" value="1"/>
</dbReference>
<feature type="site" description="Important for substrate specificity" evidence="3">
    <location>
        <position position="76"/>
    </location>
</feature>
<dbReference type="PIRSF" id="PIRSF006305">
    <property type="entry name" value="Maf"/>
    <property type="match status" value="1"/>
</dbReference>
<dbReference type="EC" id="3.6.1.9" evidence="3"/>
<evidence type="ECO:0000313" key="4">
    <source>
        <dbReference type="EMBL" id="MDW0109638.1"/>
    </source>
</evidence>
<comment type="catalytic activity">
    <reaction evidence="3">
        <text>UTP + H2O = UMP + diphosphate + H(+)</text>
        <dbReference type="Rhea" id="RHEA:29395"/>
        <dbReference type="ChEBI" id="CHEBI:15377"/>
        <dbReference type="ChEBI" id="CHEBI:15378"/>
        <dbReference type="ChEBI" id="CHEBI:33019"/>
        <dbReference type="ChEBI" id="CHEBI:46398"/>
        <dbReference type="ChEBI" id="CHEBI:57865"/>
        <dbReference type="EC" id="3.6.1.9"/>
    </reaction>
</comment>
<evidence type="ECO:0000256" key="2">
    <source>
        <dbReference type="ARBA" id="ARBA00022801"/>
    </source>
</evidence>
<keyword evidence="3" id="KW-0546">Nucleotide metabolism</keyword>
<dbReference type="SUPFAM" id="SSF52972">
    <property type="entry name" value="ITPase-like"/>
    <property type="match status" value="1"/>
</dbReference>
<dbReference type="Proteomes" id="UP001280629">
    <property type="component" value="Unassembled WGS sequence"/>
</dbReference>
<sequence>MFFESNETIILASASPRRKELLSSLGLPFIVHASDVEERPIENGELPETYAQSLSSIKASAIYEDHPGALIIGADTIVTINGKVFPKPKTASQAVKFLQELSGQTHSVITGVTLLREGACTQFTSTTEVTFQNLDQSLIEAYAATGDPLDKAGGYGIQTAGGLLVAEISGDYNNVVGLPIAELAHVLRKESLIWVKGDKR</sequence>
<evidence type="ECO:0000313" key="5">
    <source>
        <dbReference type="Proteomes" id="UP001280629"/>
    </source>
</evidence>
<keyword evidence="2 3" id="KW-0378">Hydrolase</keyword>
<organism evidence="4 5">
    <name type="scientific">Sporosarcina aquimarina</name>
    <dbReference type="NCBI Taxonomy" id="114975"/>
    <lineage>
        <taxon>Bacteria</taxon>
        <taxon>Bacillati</taxon>
        <taxon>Bacillota</taxon>
        <taxon>Bacilli</taxon>
        <taxon>Bacillales</taxon>
        <taxon>Caryophanaceae</taxon>
        <taxon>Sporosarcina</taxon>
    </lineage>
</organism>
<dbReference type="CDD" id="cd00555">
    <property type="entry name" value="Maf"/>
    <property type="match status" value="1"/>
</dbReference>
<comment type="caution">
    <text evidence="3">Lacks conserved residue(s) required for the propagation of feature annotation.</text>
</comment>
<name>A0ABU4FY52_9BACL</name>
<dbReference type="PANTHER" id="PTHR43213:SF5">
    <property type="entry name" value="BIFUNCTIONAL DTTP_UTP PYROPHOSPHATASE_METHYLTRANSFERASE PROTEIN-RELATED"/>
    <property type="match status" value="1"/>
</dbReference>
<accession>A0ABU4FY52</accession>
<evidence type="ECO:0000256" key="1">
    <source>
        <dbReference type="ARBA" id="ARBA00001968"/>
    </source>
</evidence>
<feature type="site" description="Important for substrate specificity" evidence="3">
    <location>
        <position position="17"/>
    </location>
</feature>
<comment type="similarity">
    <text evidence="3">Belongs to the Maf family. YhdE subfamily.</text>
</comment>
<comment type="cofactor">
    <cofactor evidence="1 3">
        <name>a divalent metal cation</name>
        <dbReference type="ChEBI" id="CHEBI:60240"/>
    </cofactor>
</comment>
<protein>
    <recommendedName>
        <fullName evidence="3">dTTP/UTP pyrophosphatase</fullName>
        <shortName evidence="3">dTTPase/UTPase</shortName>
        <ecNumber evidence="3">3.6.1.9</ecNumber>
    </recommendedName>
    <alternativeName>
        <fullName evidence="3">Nucleoside triphosphate pyrophosphatase</fullName>
    </alternativeName>
    <alternativeName>
        <fullName evidence="3">Nucleotide pyrophosphatase</fullName>
        <shortName evidence="3">Nucleotide PPase</shortName>
    </alternativeName>
</protein>
<gene>
    <name evidence="4" type="ORF">QT716_06165</name>
</gene>
<dbReference type="RefSeq" id="WP_317935185.1">
    <property type="nucleotide sequence ID" value="NZ_JAUBDH010000003.1"/>
</dbReference>
<keyword evidence="3" id="KW-0963">Cytoplasm</keyword>
<comment type="function">
    <text evidence="3">Nucleoside triphosphate pyrophosphatase that hydrolyzes dTTP and UTP. May have a dual role in cell division arrest and in preventing the incorporation of modified nucleotides into cellular nucleic acids.</text>
</comment>
<reference evidence="4 5" key="1">
    <citation type="submission" date="2023-06" db="EMBL/GenBank/DDBJ databases">
        <title>Sporosarcina sp. nov., isolated from Korean traditional fermented seafood 'Jeotgal'.</title>
        <authorList>
            <person name="Yang A.-I."/>
            <person name="Shin N.-R."/>
        </authorList>
    </citation>
    <scope>NUCLEOTIDE SEQUENCE [LARGE SCALE GENOMIC DNA]</scope>
    <source>
        <strain evidence="4 5">KCTC3840</strain>
    </source>
</reference>
<dbReference type="InterPro" id="IPR003697">
    <property type="entry name" value="Maf-like"/>
</dbReference>
<keyword evidence="5" id="KW-1185">Reference proteome</keyword>
<dbReference type="Gene3D" id="3.90.950.10">
    <property type="match status" value="1"/>
</dbReference>
<dbReference type="HAMAP" id="MF_00528">
    <property type="entry name" value="Maf"/>
    <property type="match status" value="1"/>
</dbReference>
<dbReference type="InterPro" id="IPR029001">
    <property type="entry name" value="ITPase-like_fam"/>
</dbReference>
<evidence type="ECO:0000256" key="3">
    <source>
        <dbReference type="HAMAP-Rule" id="MF_00528"/>
    </source>
</evidence>
<dbReference type="GO" id="GO:0016787">
    <property type="term" value="F:hydrolase activity"/>
    <property type="evidence" value="ECO:0007669"/>
    <property type="project" value="UniProtKB-KW"/>
</dbReference>
<dbReference type="EMBL" id="JAUBDH010000003">
    <property type="protein sequence ID" value="MDW0109638.1"/>
    <property type="molecule type" value="Genomic_DNA"/>
</dbReference>
<dbReference type="NCBIfam" id="TIGR00172">
    <property type="entry name" value="maf"/>
    <property type="match status" value="1"/>
</dbReference>
<comment type="catalytic activity">
    <reaction evidence="3">
        <text>dTTP + H2O = dTMP + diphosphate + H(+)</text>
        <dbReference type="Rhea" id="RHEA:28534"/>
        <dbReference type="ChEBI" id="CHEBI:15377"/>
        <dbReference type="ChEBI" id="CHEBI:15378"/>
        <dbReference type="ChEBI" id="CHEBI:33019"/>
        <dbReference type="ChEBI" id="CHEBI:37568"/>
        <dbReference type="ChEBI" id="CHEBI:63528"/>
        <dbReference type="EC" id="3.6.1.9"/>
    </reaction>
</comment>
<comment type="caution">
    <text evidence="4">The sequence shown here is derived from an EMBL/GenBank/DDBJ whole genome shotgun (WGS) entry which is preliminary data.</text>
</comment>
<feature type="site" description="Important for substrate specificity" evidence="3">
    <location>
        <position position="158"/>
    </location>
</feature>
<proteinExistence type="inferred from homology"/>
<comment type="subcellular location">
    <subcellularLocation>
        <location evidence="3">Cytoplasm</location>
    </subcellularLocation>
</comment>
<dbReference type="Pfam" id="PF02545">
    <property type="entry name" value="Maf"/>
    <property type="match status" value="1"/>
</dbReference>